<dbReference type="AlphaFoldDB" id="A0A5A7V9P5"/>
<dbReference type="GO" id="GO:0006508">
    <property type="term" value="P:proteolysis"/>
    <property type="evidence" value="ECO:0007669"/>
    <property type="project" value="UniProtKB-KW"/>
</dbReference>
<dbReference type="GO" id="GO:0008234">
    <property type="term" value="F:cysteine-type peptidase activity"/>
    <property type="evidence" value="ECO:0007669"/>
    <property type="project" value="InterPro"/>
</dbReference>
<feature type="region of interest" description="Disordered" evidence="4">
    <location>
        <begin position="499"/>
        <end position="525"/>
    </location>
</feature>
<feature type="region of interest" description="Disordered" evidence="4">
    <location>
        <begin position="650"/>
        <end position="669"/>
    </location>
</feature>
<feature type="compositionally biased region" description="Low complexity" evidence="4">
    <location>
        <begin position="501"/>
        <end position="512"/>
    </location>
</feature>
<evidence type="ECO:0000256" key="4">
    <source>
        <dbReference type="SAM" id="MobiDB-lite"/>
    </source>
</evidence>
<organism evidence="6 7">
    <name type="scientific">Cucumis melo var. makuwa</name>
    <name type="common">Oriental melon</name>
    <dbReference type="NCBI Taxonomy" id="1194695"/>
    <lineage>
        <taxon>Eukaryota</taxon>
        <taxon>Viridiplantae</taxon>
        <taxon>Streptophyta</taxon>
        <taxon>Embryophyta</taxon>
        <taxon>Tracheophyta</taxon>
        <taxon>Spermatophyta</taxon>
        <taxon>Magnoliopsida</taxon>
        <taxon>eudicotyledons</taxon>
        <taxon>Gunneridae</taxon>
        <taxon>Pentapetalae</taxon>
        <taxon>rosids</taxon>
        <taxon>fabids</taxon>
        <taxon>Cucurbitales</taxon>
        <taxon>Cucurbitaceae</taxon>
        <taxon>Benincaseae</taxon>
        <taxon>Cucumis</taxon>
    </lineage>
</organism>
<evidence type="ECO:0000256" key="1">
    <source>
        <dbReference type="ARBA" id="ARBA00005234"/>
    </source>
</evidence>
<dbReference type="PROSITE" id="PS50600">
    <property type="entry name" value="ULP_PROTEASE"/>
    <property type="match status" value="1"/>
</dbReference>
<protein>
    <recommendedName>
        <fullName evidence="5">Ubiquitin-like protease family profile domain-containing protein</fullName>
    </recommendedName>
</protein>
<dbReference type="InterPro" id="IPR038765">
    <property type="entry name" value="Papain-like_cys_pep_sf"/>
</dbReference>
<gene>
    <name evidence="6" type="ORF">E6C27_scaffold154G002270</name>
</gene>
<dbReference type="Pfam" id="PF02902">
    <property type="entry name" value="Peptidase_C48"/>
    <property type="match status" value="1"/>
</dbReference>
<keyword evidence="3" id="KW-0378">Hydrolase</keyword>
<dbReference type="OrthoDB" id="5065855at2759"/>
<evidence type="ECO:0000256" key="2">
    <source>
        <dbReference type="ARBA" id="ARBA00022670"/>
    </source>
</evidence>
<feature type="compositionally biased region" description="Pro residues" evidence="4">
    <location>
        <begin position="223"/>
        <end position="232"/>
    </location>
</feature>
<keyword evidence="2" id="KW-0645">Protease</keyword>
<evidence type="ECO:0000256" key="3">
    <source>
        <dbReference type="ARBA" id="ARBA00022801"/>
    </source>
</evidence>
<feature type="domain" description="Ubiquitin-like protease family profile" evidence="5">
    <location>
        <begin position="1"/>
        <end position="151"/>
    </location>
</feature>
<dbReference type="EMBL" id="SSTE01004583">
    <property type="protein sequence ID" value="KAA0062419.1"/>
    <property type="molecule type" value="Genomic_DNA"/>
</dbReference>
<feature type="region of interest" description="Disordered" evidence="4">
    <location>
        <begin position="215"/>
        <end position="236"/>
    </location>
</feature>
<evidence type="ECO:0000313" key="7">
    <source>
        <dbReference type="Proteomes" id="UP000321393"/>
    </source>
</evidence>
<comment type="caution">
    <text evidence="6">The sequence shown here is derived from an EMBL/GenBank/DDBJ whole genome shotgun (WGS) entry which is preliminary data.</text>
</comment>
<dbReference type="InterPro" id="IPR003653">
    <property type="entry name" value="Peptidase_C48_C"/>
</dbReference>
<sequence>MVSEEVEVTSEPSNLPIQLKYILRYAERVMVDGSSFSFQLPLELFGISRKSYVLREDVIDFCNMQKVKTLSMVAYITYHWSLVIINPYDDVVYHLDSLRTSSRDDIKYVTNMALTIFQSQNNLKKTRKTTFWKAVRTVECGYYVMRYMREIVSKDTSIITDAIDTRNSYSQLELDEVNFDGLLDVNTVSSKRILDDFLVSSKRILDGGLVSTPPSTISLPSRTPSPPSPSPPSSSVSTSVSIVGSFFNFNFVRRSPVFSRPPSRFHVTGRRRASFVRPRPAAIRRVVRRASDDKPPLVTNFPSSKPTREPSSKPTRFVDLLSVDSIEGHNQVSGKGFPTTGPRIEAGNVVIHRGLHVTRPLVVACVPSGVRSCLRIDLDAGCSCTLRICASFGSTKLICASFESTRLIGASLGITRLIGVSFKITRLIRASFGITRLICAFYGTTRLLCKGTARGGLTRGKKDAEICVECLDGHAFTMVARSDLGVGLDKLGVMAPRGRTRQGTQVTTGVPTIGSTNIAQEPDKMPSNPHDPFWAKCQGKLKVLEAANFEGTTNSADVEKWLCLIEKCFREMECPKERKEFRKALQSKFYPRFFFNANRNEFMSLVQGYTNVAEYQKKFTELAKYALGFVIDETENLRDAAEEEKNKSAKGGLCSQSTSSMRGGDRCGVSKGKTKIKEEEILSLVRGNFAKKAGSWIKLKPRRNAWFSKGLFQSGHFAKYCSNLGV</sequence>
<comment type="similarity">
    <text evidence="1">Belongs to the peptidase C48 family.</text>
</comment>
<evidence type="ECO:0000313" key="6">
    <source>
        <dbReference type="EMBL" id="KAA0062419.1"/>
    </source>
</evidence>
<name>A0A5A7V9P5_CUCMM</name>
<dbReference type="SUPFAM" id="SSF54001">
    <property type="entry name" value="Cysteine proteinases"/>
    <property type="match status" value="1"/>
</dbReference>
<dbReference type="Proteomes" id="UP000321393">
    <property type="component" value="Unassembled WGS sequence"/>
</dbReference>
<evidence type="ECO:0000259" key="5">
    <source>
        <dbReference type="PROSITE" id="PS50600"/>
    </source>
</evidence>
<proteinExistence type="inferred from homology"/>
<feature type="region of interest" description="Disordered" evidence="4">
    <location>
        <begin position="294"/>
        <end position="314"/>
    </location>
</feature>
<reference evidence="6 7" key="1">
    <citation type="submission" date="2019-08" db="EMBL/GenBank/DDBJ databases">
        <title>Draft genome sequences of two oriental melons (Cucumis melo L. var makuwa).</title>
        <authorList>
            <person name="Kwon S.-Y."/>
        </authorList>
    </citation>
    <scope>NUCLEOTIDE SEQUENCE [LARGE SCALE GENOMIC DNA]</scope>
    <source>
        <strain evidence="7">cv. SW 3</strain>
        <tissue evidence="6">Leaf</tissue>
    </source>
</reference>
<accession>A0A5A7V9P5</accession>
<dbReference type="Gene3D" id="3.40.395.10">
    <property type="entry name" value="Adenoviral Proteinase, Chain A"/>
    <property type="match status" value="1"/>
</dbReference>